<sequence length="84" mass="9103">MLELTLEVPLPSQKEVSIALRSLSPDHEPRTGATIKSLSASANALSVKWNAVEARSLRVSVGSFLDHLALVMETMDTFGQPDLQ</sequence>
<dbReference type="Pfam" id="PF09341">
    <property type="entry name" value="Pcc1"/>
    <property type="match status" value="1"/>
</dbReference>
<dbReference type="PANTHER" id="PTHR31283:SF5">
    <property type="entry name" value="EKC_KEOPS COMPLEX SUBUNIT LAGE3"/>
    <property type="match status" value="1"/>
</dbReference>
<comment type="subunit">
    <text evidence="8">Component of the EKC/KEOPS complex composed of at least GON7, TP53RK, TPRKB, OSGEP and LAGE3; the whole complex dimerizes.</text>
</comment>
<evidence type="ECO:0000313" key="10">
    <source>
        <dbReference type="EMBL" id="KAK2823345.1"/>
    </source>
</evidence>
<gene>
    <name evidence="10" type="ORF">Q7C36_019945</name>
</gene>
<comment type="subcellular location">
    <subcellularLocation>
        <location evidence="2">Cytoplasm</location>
    </subcellularLocation>
    <subcellularLocation>
        <location evidence="1">Nucleus</location>
    </subcellularLocation>
</comment>
<reference evidence="10" key="1">
    <citation type="submission" date="2023-08" db="EMBL/GenBank/DDBJ databases">
        <title>Pelteobagrus vachellii genome.</title>
        <authorList>
            <person name="Liu H."/>
        </authorList>
    </citation>
    <scope>NUCLEOTIDE SEQUENCE</scope>
    <source>
        <strain evidence="10">PRFRI_2022a</strain>
        <tissue evidence="10">Muscle</tissue>
    </source>
</reference>
<dbReference type="PANTHER" id="PTHR31283">
    <property type="entry name" value="EKC/KEOPS COMPLEX SUBUNIT PCC1 FAMILY MEMBER"/>
    <property type="match status" value="1"/>
</dbReference>
<evidence type="ECO:0000256" key="4">
    <source>
        <dbReference type="ARBA" id="ARBA00022490"/>
    </source>
</evidence>
<evidence type="ECO:0000256" key="7">
    <source>
        <dbReference type="ARBA" id="ARBA00053047"/>
    </source>
</evidence>
<evidence type="ECO:0000256" key="9">
    <source>
        <dbReference type="ARBA" id="ARBA00076355"/>
    </source>
</evidence>
<evidence type="ECO:0000256" key="1">
    <source>
        <dbReference type="ARBA" id="ARBA00004123"/>
    </source>
</evidence>
<evidence type="ECO:0000256" key="8">
    <source>
        <dbReference type="ARBA" id="ARBA00062157"/>
    </source>
</evidence>
<dbReference type="Proteomes" id="UP001187315">
    <property type="component" value="Unassembled WGS sequence"/>
</dbReference>
<proteinExistence type="inferred from homology"/>
<keyword evidence="6" id="KW-0539">Nucleus</keyword>
<comment type="function">
    <text evidence="7">Component of the EKC/KEOPS complex that is required for the formation of a threonylcarbamoyl group on adenosine at position 37 (t(6)A37) in tRNAs that read codons beginning with adenine. The complex is probably involved in the transfer of the threonylcarbamoyl moiety of threonylcarbamoyl-AMP (TC-AMP) to the N6 group of A37. LAGE3 functions as a dimerization module for the complex.</text>
</comment>
<dbReference type="FunFam" id="3.30.310.50:FF:000005">
    <property type="entry name" value="L antigen family member 3"/>
    <property type="match status" value="1"/>
</dbReference>
<dbReference type="Gene3D" id="3.30.310.50">
    <property type="entry name" value="Alpha-D-phosphohexomutase, C-terminal domain"/>
    <property type="match status" value="1"/>
</dbReference>
<keyword evidence="11" id="KW-1185">Reference proteome</keyword>
<name>A0AA88LSR4_TACVA</name>
<dbReference type="GO" id="GO:0070525">
    <property type="term" value="P:tRNA threonylcarbamoyladenosine metabolic process"/>
    <property type="evidence" value="ECO:0007669"/>
    <property type="project" value="TreeGrafter"/>
</dbReference>
<comment type="similarity">
    <text evidence="3">Belongs to the CTAG/PCC1 family.</text>
</comment>
<evidence type="ECO:0000256" key="2">
    <source>
        <dbReference type="ARBA" id="ARBA00004496"/>
    </source>
</evidence>
<keyword evidence="5" id="KW-0819">tRNA processing</keyword>
<dbReference type="InterPro" id="IPR015419">
    <property type="entry name" value="CTAG/Pcc1"/>
</dbReference>
<organism evidence="10 11">
    <name type="scientific">Tachysurus vachellii</name>
    <name type="common">Darkbarbel catfish</name>
    <name type="synonym">Pelteobagrus vachellii</name>
    <dbReference type="NCBI Taxonomy" id="175792"/>
    <lineage>
        <taxon>Eukaryota</taxon>
        <taxon>Metazoa</taxon>
        <taxon>Chordata</taxon>
        <taxon>Craniata</taxon>
        <taxon>Vertebrata</taxon>
        <taxon>Euteleostomi</taxon>
        <taxon>Actinopterygii</taxon>
        <taxon>Neopterygii</taxon>
        <taxon>Teleostei</taxon>
        <taxon>Ostariophysi</taxon>
        <taxon>Siluriformes</taxon>
        <taxon>Bagridae</taxon>
        <taxon>Tachysurus</taxon>
    </lineage>
</organism>
<dbReference type="EMBL" id="JAVHJS010000021">
    <property type="protein sequence ID" value="KAK2823345.1"/>
    <property type="molecule type" value="Genomic_DNA"/>
</dbReference>
<keyword evidence="4" id="KW-0963">Cytoplasm</keyword>
<protein>
    <recommendedName>
        <fullName evidence="9">L antigen family member 3</fullName>
    </recommendedName>
</protein>
<comment type="caution">
    <text evidence="10">The sequence shown here is derived from an EMBL/GenBank/DDBJ whole genome shotgun (WGS) entry which is preliminary data.</text>
</comment>
<dbReference type="GO" id="GO:0005737">
    <property type="term" value="C:cytoplasm"/>
    <property type="evidence" value="ECO:0007669"/>
    <property type="project" value="UniProtKB-SubCell"/>
</dbReference>
<accession>A0AA88LSR4</accession>
<dbReference type="AlphaFoldDB" id="A0AA88LSR4"/>
<evidence type="ECO:0000256" key="6">
    <source>
        <dbReference type="ARBA" id="ARBA00023242"/>
    </source>
</evidence>
<dbReference type="GO" id="GO:0005634">
    <property type="term" value="C:nucleus"/>
    <property type="evidence" value="ECO:0007669"/>
    <property type="project" value="UniProtKB-SubCell"/>
</dbReference>
<evidence type="ECO:0000313" key="11">
    <source>
        <dbReference type="Proteomes" id="UP001187315"/>
    </source>
</evidence>
<evidence type="ECO:0000256" key="5">
    <source>
        <dbReference type="ARBA" id="ARBA00022694"/>
    </source>
</evidence>
<dbReference type="GO" id="GO:0008033">
    <property type="term" value="P:tRNA processing"/>
    <property type="evidence" value="ECO:0007669"/>
    <property type="project" value="UniProtKB-KW"/>
</dbReference>
<evidence type="ECO:0000256" key="3">
    <source>
        <dbReference type="ARBA" id="ARBA00007073"/>
    </source>
</evidence>
<dbReference type="GO" id="GO:0000408">
    <property type="term" value="C:EKC/KEOPS complex"/>
    <property type="evidence" value="ECO:0007669"/>
    <property type="project" value="TreeGrafter"/>
</dbReference>